<name>A0A1I0XAM4_9FIRM</name>
<feature type="transmembrane region" description="Helical" evidence="1">
    <location>
        <begin position="12"/>
        <end position="35"/>
    </location>
</feature>
<keyword evidence="3" id="KW-1185">Reference proteome</keyword>
<keyword evidence="1" id="KW-1133">Transmembrane helix</keyword>
<dbReference type="EMBL" id="FOJY01000006">
    <property type="protein sequence ID" value="SFA97727.1"/>
    <property type="molecule type" value="Genomic_DNA"/>
</dbReference>
<accession>A0A1I0XAM4</accession>
<dbReference type="STRING" id="1120918.SAMN05216249_10641"/>
<protein>
    <submittedName>
        <fullName evidence="2">Uncharacterized protein</fullName>
    </submittedName>
</protein>
<evidence type="ECO:0000313" key="2">
    <source>
        <dbReference type="EMBL" id="SFA97727.1"/>
    </source>
</evidence>
<reference evidence="2 3" key="1">
    <citation type="submission" date="2016-10" db="EMBL/GenBank/DDBJ databases">
        <authorList>
            <person name="de Groot N.N."/>
        </authorList>
    </citation>
    <scope>NUCLEOTIDE SEQUENCE [LARGE SCALE GENOMIC DNA]</scope>
    <source>
        <strain evidence="2 3">DSM 5522</strain>
    </source>
</reference>
<dbReference type="Proteomes" id="UP000198838">
    <property type="component" value="Unassembled WGS sequence"/>
</dbReference>
<keyword evidence="1" id="KW-0812">Transmembrane</keyword>
<gene>
    <name evidence="2" type="ORF">SAMN05216249_10641</name>
</gene>
<keyword evidence="1" id="KW-0472">Membrane</keyword>
<proteinExistence type="predicted"/>
<evidence type="ECO:0000313" key="3">
    <source>
        <dbReference type="Proteomes" id="UP000198838"/>
    </source>
</evidence>
<dbReference type="AlphaFoldDB" id="A0A1I0XAM4"/>
<dbReference type="OrthoDB" id="2083252at2"/>
<evidence type="ECO:0000256" key="1">
    <source>
        <dbReference type="SAM" id="Phobius"/>
    </source>
</evidence>
<dbReference type="RefSeq" id="WP_092871412.1">
    <property type="nucleotide sequence ID" value="NZ_FOJY01000006.1"/>
</dbReference>
<sequence>MKKYENSLKSKEVIIILALILVSFNLFGCGSSLILDEKQSPQLSNVELSGRNDGDEDSQYVDLILDFDKSISINDSRKDSLNITIANKKVDDFSMEKTADNQVKLSVKTTSVTDGKIKVEDADEAEGVEAITDESGKYSAGDFNVSAIIPSGIELSTVDRGAGYVTKKVDSLWNIRSILWIRILKDGEPISAGQDENLKIMDGAIAIHGHDFLNMDEEMTAKEIAKSINEYFSDSYECESKDGNITLKLKNNSEEKLDIQVYTYCEY</sequence>
<organism evidence="2 3">
    <name type="scientific">Acetitomaculum ruminis DSM 5522</name>
    <dbReference type="NCBI Taxonomy" id="1120918"/>
    <lineage>
        <taxon>Bacteria</taxon>
        <taxon>Bacillati</taxon>
        <taxon>Bacillota</taxon>
        <taxon>Clostridia</taxon>
        <taxon>Lachnospirales</taxon>
        <taxon>Lachnospiraceae</taxon>
        <taxon>Acetitomaculum</taxon>
    </lineage>
</organism>